<keyword evidence="3" id="KW-0813">Transport</keyword>
<keyword evidence="5 13" id="KW-0812">Transmembrane</keyword>
<evidence type="ECO:0000256" key="9">
    <source>
        <dbReference type="ARBA" id="ARBA00023065"/>
    </source>
</evidence>
<feature type="transmembrane region" description="Helical" evidence="13">
    <location>
        <begin position="148"/>
        <end position="167"/>
    </location>
</feature>
<protein>
    <submittedName>
        <fullName evidence="14">Cation acetate symporter</fullName>
    </submittedName>
</protein>
<dbReference type="RefSeq" id="WP_081556604.1">
    <property type="nucleotide sequence ID" value="NZ_MUKV01000034.1"/>
</dbReference>
<feature type="transmembrane region" description="Helical" evidence="13">
    <location>
        <begin position="179"/>
        <end position="199"/>
    </location>
</feature>
<keyword evidence="10 13" id="KW-0472">Membrane</keyword>
<evidence type="ECO:0000256" key="12">
    <source>
        <dbReference type="RuleBase" id="RU362091"/>
    </source>
</evidence>
<dbReference type="Pfam" id="PF00474">
    <property type="entry name" value="SSF"/>
    <property type="match status" value="1"/>
</dbReference>
<dbReference type="AlphaFoldDB" id="A0A1W0CHJ3"/>
<feature type="transmembrane region" description="Helical" evidence="13">
    <location>
        <begin position="326"/>
        <end position="351"/>
    </location>
</feature>
<dbReference type="PANTHER" id="PTHR48086">
    <property type="entry name" value="SODIUM/PROLINE SYMPORTER-RELATED"/>
    <property type="match status" value="1"/>
</dbReference>
<evidence type="ECO:0000256" key="13">
    <source>
        <dbReference type="SAM" id="Phobius"/>
    </source>
</evidence>
<dbReference type="PROSITE" id="PS50283">
    <property type="entry name" value="NA_SOLUT_SYMP_3"/>
    <property type="match status" value="1"/>
</dbReference>
<reference evidence="14 15" key="1">
    <citation type="submission" date="2017-02" db="EMBL/GenBank/DDBJ databases">
        <title>Chromobacterium haemolyticum H5244.</title>
        <authorList>
            <person name="Gulvik C.A."/>
        </authorList>
    </citation>
    <scope>NUCLEOTIDE SEQUENCE [LARGE SCALE GENOMIC DNA]</scope>
    <source>
        <strain evidence="14 15">H5244</strain>
    </source>
</reference>
<dbReference type="EMBL" id="MUKV01000034">
    <property type="protein sequence ID" value="OQS34181.1"/>
    <property type="molecule type" value="Genomic_DNA"/>
</dbReference>
<evidence type="ECO:0000256" key="6">
    <source>
        <dbReference type="ARBA" id="ARBA00022847"/>
    </source>
</evidence>
<dbReference type="InterPro" id="IPR050277">
    <property type="entry name" value="Sodium:Solute_Symporter"/>
</dbReference>
<dbReference type="NCBIfam" id="TIGR00813">
    <property type="entry name" value="sss"/>
    <property type="match status" value="1"/>
</dbReference>
<keyword evidence="8" id="KW-0915">Sodium</keyword>
<evidence type="ECO:0000256" key="10">
    <source>
        <dbReference type="ARBA" id="ARBA00023136"/>
    </source>
</evidence>
<comment type="caution">
    <text evidence="14">The sequence shown here is derived from an EMBL/GenBank/DDBJ whole genome shotgun (WGS) entry which is preliminary data.</text>
</comment>
<keyword evidence="11" id="KW-0739">Sodium transport</keyword>
<dbReference type="PANTHER" id="PTHR48086:SF6">
    <property type="entry name" value="CATION_ACETATE SYMPORTER ACTP"/>
    <property type="match status" value="1"/>
</dbReference>
<evidence type="ECO:0000256" key="2">
    <source>
        <dbReference type="ARBA" id="ARBA00006434"/>
    </source>
</evidence>
<keyword evidence="7 13" id="KW-1133">Transmembrane helix</keyword>
<feature type="transmembrane region" description="Helical" evidence="13">
    <location>
        <begin position="45"/>
        <end position="66"/>
    </location>
</feature>
<dbReference type="GO" id="GO:0006847">
    <property type="term" value="P:plasma membrane acetate transport"/>
    <property type="evidence" value="ECO:0007669"/>
    <property type="project" value="TreeGrafter"/>
</dbReference>
<feature type="transmembrane region" description="Helical" evidence="13">
    <location>
        <begin position="464"/>
        <end position="482"/>
    </location>
</feature>
<evidence type="ECO:0000256" key="1">
    <source>
        <dbReference type="ARBA" id="ARBA00004651"/>
    </source>
</evidence>
<keyword evidence="9" id="KW-0406">Ion transport</keyword>
<feature type="transmembrane region" description="Helical" evidence="13">
    <location>
        <begin position="397"/>
        <end position="419"/>
    </location>
</feature>
<proteinExistence type="inferred from homology"/>
<dbReference type="PROSITE" id="PS00456">
    <property type="entry name" value="NA_SOLUT_SYMP_1"/>
    <property type="match status" value="1"/>
</dbReference>
<dbReference type="InterPro" id="IPR038377">
    <property type="entry name" value="Na/Glc_symporter_sf"/>
</dbReference>
<dbReference type="Proteomes" id="UP000192721">
    <property type="component" value="Unassembled WGS sequence"/>
</dbReference>
<evidence type="ECO:0000256" key="8">
    <source>
        <dbReference type="ARBA" id="ARBA00023053"/>
    </source>
</evidence>
<gene>
    <name evidence="14" type="ORF">B0T45_19425</name>
</gene>
<organism evidence="14 15">
    <name type="scientific">Chromobacterium haemolyticum</name>
    <dbReference type="NCBI Taxonomy" id="394935"/>
    <lineage>
        <taxon>Bacteria</taxon>
        <taxon>Pseudomonadati</taxon>
        <taxon>Pseudomonadota</taxon>
        <taxon>Betaproteobacteria</taxon>
        <taxon>Neisseriales</taxon>
        <taxon>Chromobacteriaceae</taxon>
        <taxon>Chromobacterium</taxon>
    </lineage>
</organism>
<dbReference type="InterPro" id="IPR001734">
    <property type="entry name" value="Na/solute_symporter"/>
</dbReference>
<accession>A0A1W0CHJ3</accession>
<feature type="transmembrane region" description="Helical" evidence="13">
    <location>
        <begin position="117"/>
        <end position="136"/>
    </location>
</feature>
<keyword evidence="4" id="KW-1003">Cell membrane</keyword>
<comment type="subcellular location">
    <subcellularLocation>
        <location evidence="1">Cell membrane</location>
        <topology evidence="1">Multi-pass membrane protein</topology>
    </subcellularLocation>
</comment>
<sequence length="503" mass="51942">MNHASAFFLFFVLLTLAITAAAARRTASAGDFYTAGGRIRGWQNGLALAGDYLSAAAFLGAAGMYLSQGYDSLAYAVGTLAGWPLLLLLLAEKLRGSGCYTAAAVLGRRFDDDGVRLAASVNSLTVTLFYLIVQMVGAGKLIELLFGLPYLAAVSLVGALMVLYVALGGMLATTWVQMVKAVLMFGCALLLAGGVLARFSGDPARLFAAAEALRGPQVFLPSPALSDPLEVLSLGLGLCLGLLGLPHVLMRFFTVPDHRAARQSACFATGLIALFFAVNFVIGYGALALVTPEPGFHDAAGKLLGGGNMAAIHLATLLGGPAWQGLVAAVAFATILAVVAGLAMAGASAISHDLYAAWWRRGRADANAELRVSRWATVGLGLLALLLSTLFQQQNIAFLMGLAFAIAASANFPVLLLALHWPGLSARGALWGSLGGLVAAAALIVAGPAVWVGALGHAKPLFPYANPALFSVPLAFALAWLGSRRGATAVSSASQTSNRSQRS</sequence>
<dbReference type="GO" id="GO:0015293">
    <property type="term" value="F:symporter activity"/>
    <property type="evidence" value="ECO:0007669"/>
    <property type="project" value="UniProtKB-KW"/>
</dbReference>
<evidence type="ECO:0000256" key="11">
    <source>
        <dbReference type="ARBA" id="ARBA00023201"/>
    </source>
</evidence>
<keyword evidence="6" id="KW-0769">Symport</keyword>
<dbReference type="CDD" id="cd11480">
    <property type="entry name" value="SLC5sbd_u4"/>
    <property type="match status" value="1"/>
</dbReference>
<feature type="transmembrane region" description="Helical" evidence="13">
    <location>
        <begin position="265"/>
        <end position="287"/>
    </location>
</feature>
<feature type="transmembrane region" description="Helical" evidence="13">
    <location>
        <begin position="6"/>
        <end position="24"/>
    </location>
</feature>
<evidence type="ECO:0000256" key="5">
    <source>
        <dbReference type="ARBA" id="ARBA00022692"/>
    </source>
</evidence>
<evidence type="ECO:0000256" key="3">
    <source>
        <dbReference type="ARBA" id="ARBA00022448"/>
    </source>
</evidence>
<feature type="transmembrane region" description="Helical" evidence="13">
    <location>
        <begin position="231"/>
        <end position="253"/>
    </location>
</feature>
<evidence type="ECO:0000313" key="14">
    <source>
        <dbReference type="EMBL" id="OQS34181.1"/>
    </source>
</evidence>
<dbReference type="InterPro" id="IPR018212">
    <property type="entry name" value="Na/solute_symporter_CS"/>
</dbReference>
<dbReference type="Gene3D" id="1.20.1730.10">
    <property type="entry name" value="Sodium/glucose cotransporter"/>
    <property type="match status" value="1"/>
</dbReference>
<name>A0A1W0CHJ3_9NEIS</name>
<dbReference type="GO" id="GO:0005886">
    <property type="term" value="C:plasma membrane"/>
    <property type="evidence" value="ECO:0007669"/>
    <property type="project" value="UniProtKB-SubCell"/>
</dbReference>
<feature type="transmembrane region" description="Helical" evidence="13">
    <location>
        <begin position="72"/>
        <end position="91"/>
    </location>
</feature>
<dbReference type="GO" id="GO:0006814">
    <property type="term" value="P:sodium ion transport"/>
    <property type="evidence" value="ECO:0007669"/>
    <property type="project" value="UniProtKB-KW"/>
</dbReference>
<evidence type="ECO:0000313" key="15">
    <source>
        <dbReference type="Proteomes" id="UP000192721"/>
    </source>
</evidence>
<feature type="transmembrane region" description="Helical" evidence="13">
    <location>
        <begin position="372"/>
        <end position="391"/>
    </location>
</feature>
<feature type="transmembrane region" description="Helical" evidence="13">
    <location>
        <begin position="431"/>
        <end position="452"/>
    </location>
</feature>
<dbReference type="GO" id="GO:0015123">
    <property type="term" value="F:acetate transmembrane transporter activity"/>
    <property type="evidence" value="ECO:0007669"/>
    <property type="project" value="TreeGrafter"/>
</dbReference>
<evidence type="ECO:0000256" key="4">
    <source>
        <dbReference type="ARBA" id="ARBA00022475"/>
    </source>
</evidence>
<comment type="similarity">
    <text evidence="2 12">Belongs to the sodium:solute symporter (SSF) (TC 2.A.21) family.</text>
</comment>
<evidence type="ECO:0000256" key="7">
    <source>
        <dbReference type="ARBA" id="ARBA00022989"/>
    </source>
</evidence>